<keyword evidence="3 6" id="KW-0812">Transmembrane</keyword>
<evidence type="ECO:0000313" key="8">
    <source>
        <dbReference type="Proteomes" id="UP000672602"/>
    </source>
</evidence>
<feature type="transmembrane region" description="Helical" evidence="6">
    <location>
        <begin position="180"/>
        <end position="198"/>
    </location>
</feature>
<comment type="similarity">
    <text evidence="2 6">Belongs to the BI1 family.</text>
</comment>
<name>A0A8J7V4R1_9PROT</name>
<feature type="transmembrane region" description="Helical" evidence="6">
    <location>
        <begin position="127"/>
        <end position="144"/>
    </location>
</feature>
<comment type="caution">
    <text evidence="7">The sequence shown here is derived from an EMBL/GenBank/DDBJ whole genome shotgun (WGS) entry which is preliminary data.</text>
</comment>
<dbReference type="Pfam" id="PF01027">
    <property type="entry name" value="Bax1-I"/>
    <property type="match status" value="1"/>
</dbReference>
<dbReference type="GO" id="GO:0005886">
    <property type="term" value="C:plasma membrane"/>
    <property type="evidence" value="ECO:0007669"/>
    <property type="project" value="TreeGrafter"/>
</dbReference>
<organism evidence="7 8">
    <name type="scientific">Marivibrio halodurans</name>
    <dbReference type="NCBI Taxonomy" id="2039722"/>
    <lineage>
        <taxon>Bacteria</taxon>
        <taxon>Pseudomonadati</taxon>
        <taxon>Pseudomonadota</taxon>
        <taxon>Alphaproteobacteria</taxon>
        <taxon>Rhodospirillales</taxon>
        <taxon>Rhodospirillaceae</taxon>
        <taxon>Marivibrio</taxon>
    </lineage>
</organism>
<evidence type="ECO:0000313" key="7">
    <source>
        <dbReference type="EMBL" id="MBP5857959.1"/>
    </source>
</evidence>
<feature type="transmembrane region" description="Helical" evidence="6">
    <location>
        <begin position="96"/>
        <end position="115"/>
    </location>
</feature>
<dbReference type="AlphaFoldDB" id="A0A8J7V4R1"/>
<comment type="subcellular location">
    <subcellularLocation>
        <location evidence="1">Membrane</location>
        <topology evidence="1">Multi-pass membrane protein</topology>
    </subcellularLocation>
</comment>
<dbReference type="InterPro" id="IPR006214">
    <property type="entry name" value="Bax_inhibitor_1-related"/>
</dbReference>
<dbReference type="RefSeq" id="WP_210682550.1">
    <property type="nucleotide sequence ID" value="NZ_JAGMWN010000006.1"/>
</dbReference>
<keyword evidence="5 6" id="KW-0472">Membrane</keyword>
<protein>
    <submittedName>
        <fullName evidence="7">Bax inhibitor-1/YccA family protein</fullName>
    </submittedName>
</protein>
<feature type="transmembrane region" description="Helical" evidence="6">
    <location>
        <begin position="219"/>
        <end position="245"/>
    </location>
</feature>
<keyword evidence="8" id="KW-1185">Reference proteome</keyword>
<evidence type="ECO:0000256" key="4">
    <source>
        <dbReference type="ARBA" id="ARBA00022989"/>
    </source>
</evidence>
<sequence length="248" mass="27189">MALNPNRNYAATAGTQTGAAIDEGLRSYMLRVYNYMALGVAGTGVICLFMAANPALMQTIAMGPAKWVLFIAVLGMGFFSHKIVTMKSVVSAQIFYWVYCALWGLMISPLIYAFLQLEGGALDIARAFFITAGMFAGVSIFGYVTKRDLAPIAKFLFMAVIGLIIAGLVNWIFFEPSTEFSMAFSVIAVLLFAGMTAWETQMIKNMYAEHYGQDAVSKMAIFGALQLYGSFVVMFIHILNIIGIMRSE</sequence>
<dbReference type="EMBL" id="JAGMWN010000006">
    <property type="protein sequence ID" value="MBP5857959.1"/>
    <property type="molecule type" value="Genomic_DNA"/>
</dbReference>
<dbReference type="CDD" id="cd10432">
    <property type="entry name" value="BI-1-like_bacterial"/>
    <property type="match status" value="1"/>
</dbReference>
<evidence type="ECO:0000256" key="6">
    <source>
        <dbReference type="RuleBase" id="RU004379"/>
    </source>
</evidence>
<accession>A0A8J7V4R1</accession>
<reference evidence="7" key="1">
    <citation type="submission" date="2021-04" db="EMBL/GenBank/DDBJ databases">
        <authorList>
            <person name="Zhang D.-C."/>
        </authorList>
    </citation>
    <scope>NUCLEOTIDE SEQUENCE</scope>
    <source>
        <strain evidence="7">CGMCC 1.15697</strain>
    </source>
</reference>
<evidence type="ECO:0000256" key="1">
    <source>
        <dbReference type="ARBA" id="ARBA00004141"/>
    </source>
</evidence>
<evidence type="ECO:0000256" key="5">
    <source>
        <dbReference type="ARBA" id="ARBA00023136"/>
    </source>
</evidence>
<dbReference type="Proteomes" id="UP000672602">
    <property type="component" value="Unassembled WGS sequence"/>
</dbReference>
<feature type="transmembrane region" description="Helical" evidence="6">
    <location>
        <begin position="156"/>
        <end position="174"/>
    </location>
</feature>
<evidence type="ECO:0000256" key="3">
    <source>
        <dbReference type="ARBA" id="ARBA00022692"/>
    </source>
</evidence>
<dbReference type="PANTHER" id="PTHR23291">
    <property type="entry name" value="BAX INHIBITOR-RELATED"/>
    <property type="match status" value="1"/>
</dbReference>
<proteinExistence type="inferred from homology"/>
<evidence type="ECO:0000256" key="2">
    <source>
        <dbReference type="ARBA" id="ARBA00010350"/>
    </source>
</evidence>
<feature type="transmembrane region" description="Helical" evidence="6">
    <location>
        <begin position="64"/>
        <end position="84"/>
    </location>
</feature>
<feature type="transmembrane region" description="Helical" evidence="6">
    <location>
        <begin position="32"/>
        <end position="52"/>
    </location>
</feature>
<keyword evidence="4 6" id="KW-1133">Transmembrane helix</keyword>
<gene>
    <name evidence="7" type="ORF">KAJ83_13145</name>
</gene>
<dbReference type="PANTHER" id="PTHR23291:SF50">
    <property type="entry name" value="PROTEIN LIFEGUARD 4"/>
    <property type="match status" value="1"/>
</dbReference>